<feature type="domain" description="Kinesin motor" evidence="2">
    <location>
        <begin position="250"/>
        <end position="572"/>
    </location>
</feature>
<dbReference type="PANTHER" id="PTHR24115:SF545">
    <property type="entry name" value="KINESIN-LIKE PROTEIN KIP2"/>
    <property type="match status" value="1"/>
</dbReference>
<dbReference type="SMART" id="SM00129">
    <property type="entry name" value="KISc"/>
    <property type="match status" value="1"/>
</dbReference>
<dbReference type="PROSITE" id="PS50067">
    <property type="entry name" value="KINESIN_MOTOR_2"/>
    <property type="match status" value="1"/>
</dbReference>
<dbReference type="InterPro" id="IPR001752">
    <property type="entry name" value="Kinesin_motor_dom"/>
</dbReference>
<comment type="similarity">
    <text evidence="1">Belongs to the TRAFAC class myosin-kinesin ATPase superfamily. Kinesin family.</text>
</comment>
<gene>
    <name evidence="3" type="ORF">CCUR1050_LOCUS9048</name>
</gene>
<keyword evidence="1" id="KW-0547">Nucleotide-binding</keyword>
<dbReference type="GO" id="GO:0005871">
    <property type="term" value="C:kinesin complex"/>
    <property type="evidence" value="ECO:0007669"/>
    <property type="project" value="TreeGrafter"/>
</dbReference>
<dbReference type="GO" id="GO:0005874">
    <property type="term" value="C:microtubule"/>
    <property type="evidence" value="ECO:0007669"/>
    <property type="project" value="TreeGrafter"/>
</dbReference>
<dbReference type="EMBL" id="HBEZ01016345">
    <property type="protein sequence ID" value="CAD8631368.1"/>
    <property type="molecule type" value="Transcribed_RNA"/>
</dbReference>
<evidence type="ECO:0000256" key="1">
    <source>
        <dbReference type="PROSITE-ProRule" id="PRU00283"/>
    </source>
</evidence>
<evidence type="ECO:0000313" key="3">
    <source>
        <dbReference type="EMBL" id="CAD8631368.1"/>
    </source>
</evidence>
<feature type="binding site" evidence="1">
    <location>
        <begin position="312"/>
        <end position="319"/>
    </location>
    <ligand>
        <name>ATP</name>
        <dbReference type="ChEBI" id="CHEBI:30616"/>
    </ligand>
</feature>
<dbReference type="GO" id="GO:0003777">
    <property type="term" value="F:microtubule motor activity"/>
    <property type="evidence" value="ECO:0007669"/>
    <property type="project" value="InterPro"/>
</dbReference>
<dbReference type="GO" id="GO:0008017">
    <property type="term" value="F:microtubule binding"/>
    <property type="evidence" value="ECO:0007669"/>
    <property type="project" value="InterPro"/>
</dbReference>
<organism evidence="3">
    <name type="scientific">Cryptomonas curvata</name>
    <dbReference type="NCBI Taxonomy" id="233186"/>
    <lineage>
        <taxon>Eukaryota</taxon>
        <taxon>Cryptophyceae</taxon>
        <taxon>Cryptomonadales</taxon>
        <taxon>Cryptomonadaceae</taxon>
        <taxon>Cryptomonas</taxon>
    </lineage>
</organism>
<sequence>MKSTRVQSGESPAANFFMGQDALLRVMTHCTIMSCVQLISINKYMYTQSLDDGFFAVLCGRLMYEFKLYAPRSICTQLKWKDVFLDLYGCRRLFQGIEGRNQRGEEDLSPILREIIHGHENDMPPIKRSSKNLFQVAVAARLRPTLRMESVEDINTPTMVLPIHQRLQLIRSQRGCSMSEARRILWDSSGQINDPWSTAELDETSQNDNRADLSWKVDANEESLLEIDEIEKTCPNTKSTGFPEGVHPCVLAVHPGVAGSVLMCAPGTGLRSFTFDSVYGEKCQQVDVYMTSVQRLAVSFLNGRNACVLAYGQTGSGKTHTMFGRMGEGDDPAMHGIVPRAAHEVLEGIRFKEASGVKTKIFVSYVEIYGEQVTDLLHEGRSVGAWHGIAHRKVLDGGCQVELSSAEARDQELLNLLRSAEERKRRAATAMNERSSRAHSVLIFRLVQRDAQDGAVDTESTMCLADLGGSEQVLKSKVASCSTVAGGFLAKDERLQEAVNINLGLLSLRACITALVEGDSHVPYGNSKLTQLLSGALGGNCRSLVLVTGSMERRHALETLQSMRFGESCRKVLNAETDNAAIAGRAIRAIDDEIREVEAAIRSKERWETRRSVRTDALHQEDEATGRTEVVTTSVLVGAEEERERLAVLLERRRILTGGPQDPAA</sequence>
<proteinExistence type="inferred from homology"/>
<dbReference type="PANTHER" id="PTHR24115">
    <property type="entry name" value="KINESIN-RELATED"/>
    <property type="match status" value="1"/>
</dbReference>
<dbReference type="Gene3D" id="3.40.850.10">
    <property type="entry name" value="Kinesin motor domain"/>
    <property type="match status" value="1"/>
</dbReference>
<dbReference type="Pfam" id="PF00225">
    <property type="entry name" value="Kinesin"/>
    <property type="match status" value="1"/>
</dbReference>
<dbReference type="GO" id="GO:0016887">
    <property type="term" value="F:ATP hydrolysis activity"/>
    <property type="evidence" value="ECO:0007669"/>
    <property type="project" value="TreeGrafter"/>
</dbReference>
<dbReference type="InterPro" id="IPR036961">
    <property type="entry name" value="Kinesin_motor_dom_sf"/>
</dbReference>
<protein>
    <recommendedName>
        <fullName evidence="2">Kinesin motor domain-containing protein</fullName>
    </recommendedName>
</protein>
<accession>A0A7S0M5A3</accession>
<name>A0A7S0M5A3_9CRYP</name>
<keyword evidence="1" id="KW-0505">Motor protein</keyword>
<dbReference type="PRINTS" id="PR00380">
    <property type="entry name" value="KINESINHEAVY"/>
</dbReference>
<dbReference type="InterPro" id="IPR027640">
    <property type="entry name" value="Kinesin-like_fam"/>
</dbReference>
<keyword evidence="1" id="KW-0067">ATP-binding</keyword>
<dbReference type="GO" id="GO:0005524">
    <property type="term" value="F:ATP binding"/>
    <property type="evidence" value="ECO:0007669"/>
    <property type="project" value="UniProtKB-UniRule"/>
</dbReference>
<dbReference type="SUPFAM" id="SSF52540">
    <property type="entry name" value="P-loop containing nucleoside triphosphate hydrolases"/>
    <property type="match status" value="1"/>
</dbReference>
<dbReference type="GO" id="GO:0007018">
    <property type="term" value="P:microtubule-based movement"/>
    <property type="evidence" value="ECO:0007669"/>
    <property type="project" value="InterPro"/>
</dbReference>
<dbReference type="AlphaFoldDB" id="A0A7S0M5A3"/>
<reference evidence="3" key="1">
    <citation type="submission" date="2021-01" db="EMBL/GenBank/DDBJ databases">
        <authorList>
            <person name="Corre E."/>
            <person name="Pelletier E."/>
            <person name="Niang G."/>
            <person name="Scheremetjew M."/>
            <person name="Finn R."/>
            <person name="Kale V."/>
            <person name="Holt S."/>
            <person name="Cochrane G."/>
            <person name="Meng A."/>
            <person name="Brown T."/>
            <person name="Cohen L."/>
        </authorList>
    </citation>
    <scope>NUCLEOTIDE SEQUENCE</scope>
    <source>
        <strain evidence="3">CCAP979/52</strain>
    </source>
</reference>
<dbReference type="InterPro" id="IPR027417">
    <property type="entry name" value="P-loop_NTPase"/>
</dbReference>
<evidence type="ECO:0000259" key="2">
    <source>
        <dbReference type="PROSITE" id="PS50067"/>
    </source>
</evidence>